<name>A0A8S1H077_9PELO</name>
<evidence type="ECO:0000313" key="3">
    <source>
        <dbReference type="Proteomes" id="UP000835052"/>
    </source>
</evidence>
<dbReference type="PANTHER" id="PTHR46089:SF2">
    <property type="entry name" value="ALSIN HOMOLOG"/>
    <property type="match status" value="1"/>
</dbReference>
<dbReference type="SUPFAM" id="SSF82185">
    <property type="entry name" value="Histone H3 K4-specific methyltransferase SET7/9 N-terminal domain"/>
    <property type="match status" value="1"/>
</dbReference>
<sequence>MDRWVCWEYLQNKSISSICLPLTHYLKKKLRWAQQTRRLWAAEPHLTDVYCKPRRLLVAIFKLGEKLRKIDSASRSFLAILTRSAVSVVIFNDLLVINENKNVNSHALKLVWLERIDDDSSVTAKILTPEVDYELVFVDDEAWREFQTACGAWRDTIEASPNLETAKRRKAEHFFSPYCRSVGLGGAHYDGEWKMGRLHGRGTLTLANGKITKGWFRNDVAHGFCIVMQPKSVPSNNVFSVFYYQTPSADESINYDVFRGVFENGELNSLTQIRYAGERERQSGP</sequence>
<dbReference type="InterPro" id="IPR003409">
    <property type="entry name" value="MORN"/>
</dbReference>
<dbReference type="AlphaFoldDB" id="A0A8S1H077"/>
<dbReference type="InterPro" id="IPR051984">
    <property type="entry name" value="Alsin"/>
</dbReference>
<dbReference type="GO" id="GO:0005737">
    <property type="term" value="C:cytoplasm"/>
    <property type="evidence" value="ECO:0007669"/>
    <property type="project" value="TreeGrafter"/>
</dbReference>
<dbReference type="GO" id="GO:0005085">
    <property type="term" value="F:guanyl-nucleotide exchange factor activity"/>
    <property type="evidence" value="ECO:0007669"/>
    <property type="project" value="TreeGrafter"/>
</dbReference>
<protein>
    <submittedName>
        <fullName evidence="2">Uncharacterized protein</fullName>
    </submittedName>
</protein>
<reference evidence="2" key="1">
    <citation type="submission" date="2020-10" db="EMBL/GenBank/DDBJ databases">
        <authorList>
            <person name="Kikuchi T."/>
        </authorList>
    </citation>
    <scope>NUCLEOTIDE SEQUENCE</scope>
    <source>
        <strain evidence="2">NKZ352</strain>
    </source>
</reference>
<dbReference type="EMBL" id="CAJGYM010000011">
    <property type="protein sequence ID" value="CAD6189656.1"/>
    <property type="molecule type" value="Genomic_DNA"/>
</dbReference>
<evidence type="ECO:0000256" key="1">
    <source>
        <dbReference type="ARBA" id="ARBA00022737"/>
    </source>
</evidence>
<keyword evidence="1" id="KW-0677">Repeat</keyword>
<dbReference type="GO" id="GO:0016197">
    <property type="term" value="P:endosomal transport"/>
    <property type="evidence" value="ECO:0007669"/>
    <property type="project" value="TreeGrafter"/>
</dbReference>
<comment type="caution">
    <text evidence="2">The sequence shown here is derived from an EMBL/GenBank/DDBJ whole genome shotgun (WGS) entry which is preliminary data.</text>
</comment>
<keyword evidence="3" id="KW-1185">Reference proteome</keyword>
<dbReference type="Proteomes" id="UP000835052">
    <property type="component" value="Unassembled WGS sequence"/>
</dbReference>
<evidence type="ECO:0000313" key="2">
    <source>
        <dbReference type="EMBL" id="CAD6189656.1"/>
    </source>
</evidence>
<dbReference type="Gene3D" id="2.20.110.10">
    <property type="entry name" value="Histone H3 K4-specific methyltransferase SET7/9 N-terminal domain"/>
    <property type="match status" value="1"/>
</dbReference>
<dbReference type="GO" id="GO:0031267">
    <property type="term" value="F:small GTPase binding"/>
    <property type="evidence" value="ECO:0007669"/>
    <property type="project" value="TreeGrafter"/>
</dbReference>
<accession>A0A8S1H077</accession>
<dbReference type="Pfam" id="PF02493">
    <property type="entry name" value="MORN"/>
    <property type="match status" value="1"/>
</dbReference>
<dbReference type="PANTHER" id="PTHR46089">
    <property type="entry name" value="ALSIN HOMOLOG"/>
    <property type="match status" value="1"/>
</dbReference>
<proteinExistence type="predicted"/>
<dbReference type="OrthoDB" id="48314at2759"/>
<dbReference type="SMART" id="SM00698">
    <property type="entry name" value="MORN"/>
    <property type="match status" value="1"/>
</dbReference>
<gene>
    <name evidence="2" type="ORF">CAUJ_LOCUS5575</name>
</gene>
<organism evidence="2 3">
    <name type="scientific">Caenorhabditis auriculariae</name>
    <dbReference type="NCBI Taxonomy" id="2777116"/>
    <lineage>
        <taxon>Eukaryota</taxon>
        <taxon>Metazoa</taxon>
        <taxon>Ecdysozoa</taxon>
        <taxon>Nematoda</taxon>
        <taxon>Chromadorea</taxon>
        <taxon>Rhabditida</taxon>
        <taxon>Rhabditina</taxon>
        <taxon>Rhabditomorpha</taxon>
        <taxon>Rhabditoidea</taxon>
        <taxon>Rhabditidae</taxon>
        <taxon>Peloderinae</taxon>
        <taxon>Caenorhabditis</taxon>
    </lineage>
</organism>